<accession>A0A495A3F0</accession>
<organism evidence="1 2">
    <name type="scientific">Oceanobacillus halophilus</name>
    <dbReference type="NCBI Taxonomy" id="930130"/>
    <lineage>
        <taxon>Bacteria</taxon>
        <taxon>Bacillati</taxon>
        <taxon>Bacillota</taxon>
        <taxon>Bacilli</taxon>
        <taxon>Bacillales</taxon>
        <taxon>Bacillaceae</taxon>
        <taxon>Oceanobacillus</taxon>
    </lineage>
</organism>
<protein>
    <submittedName>
        <fullName evidence="1">Uncharacterized protein</fullName>
    </submittedName>
</protein>
<evidence type="ECO:0000313" key="1">
    <source>
        <dbReference type="EMBL" id="RKQ33978.1"/>
    </source>
</evidence>
<comment type="caution">
    <text evidence="1">The sequence shown here is derived from an EMBL/GenBank/DDBJ whole genome shotgun (WGS) entry which is preliminary data.</text>
</comment>
<dbReference type="RefSeq" id="WP_121204092.1">
    <property type="nucleotide sequence ID" value="NZ_RBZP01000005.1"/>
</dbReference>
<proteinExistence type="predicted"/>
<gene>
    <name evidence="1" type="ORF">D8M06_09150</name>
</gene>
<keyword evidence="2" id="KW-1185">Reference proteome</keyword>
<dbReference type="AlphaFoldDB" id="A0A495A3F0"/>
<dbReference type="OrthoDB" id="2720912at2"/>
<sequence length="91" mass="10494">MAETVLKLPGLGDDYKPVGGETHEVFAAFVGENNKNFLAFMRNERTKDPVEMLALIPSIKRKYLYEKLNMETRLSVQISQRPDKVVDYKFL</sequence>
<dbReference type="Proteomes" id="UP000269301">
    <property type="component" value="Unassembled WGS sequence"/>
</dbReference>
<reference evidence="1 2" key="1">
    <citation type="journal article" date="2016" name="Int. J. Syst. Evol. Microbiol.">
        <title>Oceanobacillus halophilus sp. nov., a novel moderately halophilic bacterium from a hypersaline lake.</title>
        <authorList>
            <person name="Amoozegar M.A."/>
            <person name="Bagheri M."/>
            <person name="Makhdoumi A."/>
            <person name="Nikou M.M."/>
            <person name="Fazeli S.A.S."/>
            <person name="Schumann P."/>
            <person name="Sproer C."/>
            <person name="Sanchez-Porro C."/>
            <person name="Ventosa A."/>
        </authorList>
    </citation>
    <scope>NUCLEOTIDE SEQUENCE [LARGE SCALE GENOMIC DNA]</scope>
    <source>
        <strain evidence="1 2">DSM 23996</strain>
    </source>
</reference>
<name>A0A495A3F0_9BACI</name>
<evidence type="ECO:0000313" key="2">
    <source>
        <dbReference type="Proteomes" id="UP000269301"/>
    </source>
</evidence>
<dbReference type="EMBL" id="RBZP01000005">
    <property type="protein sequence ID" value="RKQ33978.1"/>
    <property type="molecule type" value="Genomic_DNA"/>
</dbReference>